<dbReference type="EMBL" id="PDXD01000001">
    <property type="protein sequence ID" value="RYN84133.1"/>
    <property type="molecule type" value="Genomic_DNA"/>
</dbReference>
<evidence type="ECO:0000313" key="4">
    <source>
        <dbReference type="Proteomes" id="UP000291422"/>
    </source>
</evidence>
<protein>
    <submittedName>
        <fullName evidence="3">Uncharacterized protein</fullName>
    </submittedName>
</protein>
<sequence length="105" mass="11362">MSSSTTTAAGQVNNSTSTQPVNTDTRLPAHHVPSHNAHSTNNSNNRNNSNIIARAMTFPPMQNDQTWYDYLVTNFKVITIVIALITLACTVIGIIAGIVIAIVRK</sequence>
<accession>A0A4Q4NW35</accession>
<name>A0A4Q4NW35_ALTAL</name>
<keyword evidence="2" id="KW-0472">Membrane</keyword>
<feature type="transmembrane region" description="Helical" evidence="2">
    <location>
        <begin position="77"/>
        <end position="103"/>
    </location>
</feature>
<gene>
    <name evidence="3" type="ORF">AA0117_g1705</name>
</gene>
<keyword evidence="2" id="KW-1133">Transmembrane helix</keyword>
<evidence type="ECO:0000256" key="2">
    <source>
        <dbReference type="SAM" id="Phobius"/>
    </source>
</evidence>
<evidence type="ECO:0000313" key="3">
    <source>
        <dbReference type="EMBL" id="RYN84133.1"/>
    </source>
</evidence>
<feature type="compositionally biased region" description="Polar residues" evidence="1">
    <location>
        <begin position="1"/>
        <end position="25"/>
    </location>
</feature>
<organism evidence="3 4">
    <name type="scientific">Alternaria alternata</name>
    <name type="common">Alternaria rot fungus</name>
    <name type="synonym">Torula alternata</name>
    <dbReference type="NCBI Taxonomy" id="5599"/>
    <lineage>
        <taxon>Eukaryota</taxon>
        <taxon>Fungi</taxon>
        <taxon>Dikarya</taxon>
        <taxon>Ascomycota</taxon>
        <taxon>Pezizomycotina</taxon>
        <taxon>Dothideomycetes</taxon>
        <taxon>Pleosporomycetidae</taxon>
        <taxon>Pleosporales</taxon>
        <taxon>Pleosporineae</taxon>
        <taxon>Pleosporaceae</taxon>
        <taxon>Alternaria</taxon>
        <taxon>Alternaria sect. Alternaria</taxon>
        <taxon>Alternaria alternata complex</taxon>
    </lineage>
</organism>
<proteinExistence type="predicted"/>
<comment type="caution">
    <text evidence="3">The sequence shown here is derived from an EMBL/GenBank/DDBJ whole genome shotgun (WGS) entry which is preliminary data.</text>
</comment>
<dbReference type="Proteomes" id="UP000291422">
    <property type="component" value="Unassembled WGS sequence"/>
</dbReference>
<evidence type="ECO:0000256" key="1">
    <source>
        <dbReference type="SAM" id="MobiDB-lite"/>
    </source>
</evidence>
<feature type="region of interest" description="Disordered" evidence="1">
    <location>
        <begin position="1"/>
        <end position="50"/>
    </location>
</feature>
<keyword evidence="2" id="KW-0812">Transmembrane</keyword>
<feature type="compositionally biased region" description="Low complexity" evidence="1">
    <location>
        <begin position="34"/>
        <end position="50"/>
    </location>
</feature>
<reference evidence="4" key="1">
    <citation type="journal article" date="2019" name="bioRxiv">
        <title>Genomics, evolutionary history and diagnostics of the Alternaria alternata species group including apple and Asian pear pathotypes.</title>
        <authorList>
            <person name="Armitage A.D."/>
            <person name="Cockerton H.M."/>
            <person name="Sreenivasaprasad S."/>
            <person name="Woodhall J.W."/>
            <person name="Lane C.R."/>
            <person name="Harrison R.J."/>
            <person name="Clarkson J.P."/>
        </authorList>
    </citation>
    <scope>NUCLEOTIDE SEQUENCE [LARGE SCALE GENOMIC DNA]</scope>
    <source>
        <strain evidence="4">FERA 1177</strain>
    </source>
</reference>
<dbReference type="AlphaFoldDB" id="A0A4Q4NW35"/>
<dbReference type="VEuPathDB" id="FungiDB:CC77DRAFT_393739"/>